<protein>
    <submittedName>
        <fullName evidence="1">Uncharacterized protein</fullName>
    </submittedName>
</protein>
<evidence type="ECO:0000313" key="2">
    <source>
        <dbReference type="Proteomes" id="UP000023435"/>
    </source>
</evidence>
<reference evidence="1 2" key="1">
    <citation type="journal article" date="2014" name="Genome Announc.">
        <title>Draft Genome Sequence of Lysobacter capsici AZ78, a Bacterium Antagonistic to Plant-Pathogenic Oomycetes.</title>
        <authorList>
            <person name="Puopolo G."/>
            <person name="Sonego P."/>
            <person name="Engelen K."/>
            <person name="Pertot I."/>
        </authorList>
    </citation>
    <scope>NUCLEOTIDE SEQUENCE [LARGE SCALE GENOMIC DNA]</scope>
    <source>
        <strain evidence="1 2">AZ78</strain>
    </source>
</reference>
<dbReference type="AlphaFoldDB" id="A0A125MNM6"/>
<proteinExistence type="predicted"/>
<gene>
    <name evidence="1" type="ORF">AZ78_4632</name>
</gene>
<organism evidence="1 2">
    <name type="scientific">Lysobacter capsici AZ78</name>
    <dbReference type="NCBI Taxonomy" id="1444315"/>
    <lineage>
        <taxon>Bacteria</taxon>
        <taxon>Pseudomonadati</taxon>
        <taxon>Pseudomonadota</taxon>
        <taxon>Gammaproteobacteria</taxon>
        <taxon>Lysobacterales</taxon>
        <taxon>Lysobacteraceae</taxon>
        <taxon>Lysobacter</taxon>
    </lineage>
</organism>
<name>A0A125MNM6_9GAMM</name>
<accession>A0A125MNM6</accession>
<sequence>MPTREAARPCWLQGARLGLGFGRGIHGTFSLVFRGFGEGIALVRRVARIVFDGCLRQIPGNKKAPLRVLCSGVASRGRYIDAAAKITGGRRTRPALTRWACSDISSGNCFMGAVRLRFWVCIE</sequence>
<evidence type="ECO:0000313" key="1">
    <source>
        <dbReference type="EMBL" id="KWS07072.1"/>
    </source>
</evidence>
<dbReference type="Proteomes" id="UP000023435">
    <property type="component" value="Unassembled WGS sequence"/>
</dbReference>
<comment type="caution">
    <text evidence="1">The sequence shown here is derived from an EMBL/GenBank/DDBJ whole genome shotgun (WGS) entry which is preliminary data.</text>
</comment>
<dbReference type="EMBL" id="JAJA02000001">
    <property type="protein sequence ID" value="KWS07072.1"/>
    <property type="molecule type" value="Genomic_DNA"/>
</dbReference>
<keyword evidence="2" id="KW-1185">Reference proteome</keyword>